<accession>A0AAN9HMN4</accession>
<reference evidence="1 2" key="1">
    <citation type="submission" date="2024-01" db="EMBL/GenBank/DDBJ databases">
        <title>The genomes of 5 underutilized Papilionoideae crops provide insights into root nodulation and disease resistanc.</title>
        <authorList>
            <person name="Yuan L."/>
        </authorList>
    </citation>
    <scope>NUCLEOTIDE SEQUENCE [LARGE SCALE GENOMIC DNA]</scope>
    <source>
        <strain evidence="1">ZHUSHIDOU_FW_LH</strain>
        <tissue evidence="1">Leaf</tissue>
    </source>
</reference>
<dbReference type="EMBL" id="JAYWIO010000008">
    <property type="protein sequence ID" value="KAK7244800.1"/>
    <property type="molecule type" value="Genomic_DNA"/>
</dbReference>
<comment type="caution">
    <text evidence="1">The sequence shown here is derived from an EMBL/GenBank/DDBJ whole genome shotgun (WGS) entry which is preliminary data.</text>
</comment>
<dbReference type="AlphaFoldDB" id="A0AAN9HMN4"/>
<dbReference type="Proteomes" id="UP001372338">
    <property type="component" value="Unassembled WGS sequence"/>
</dbReference>
<sequence length="118" mass="12814">MLHMAILFRTSQSSASPTTVTIYQIGVNDLLTPLPMAGLEDCPNLEEISIKVKGDCKGKPKPSERKFGLSILACYPKLTKMQLDCGDTRGYALTASSGQMDLSLPERYFLNGIGTLSL</sequence>
<protein>
    <submittedName>
        <fullName evidence="1">Uncharacterized protein</fullName>
    </submittedName>
</protein>
<evidence type="ECO:0000313" key="1">
    <source>
        <dbReference type="EMBL" id="KAK7244800.1"/>
    </source>
</evidence>
<gene>
    <name evidence="1" type="ORF">RIF29_39627</name>
</gene>
<proteinExistence type="predicted"/>
<name>A0AAN9HMN4_CROPI</name>
<keyword evidence="2" id="KW-1185">Reference proteome</keyword>
<evidence type="ECO:0000313" key="2">
    <source>
        <dbReference type="Proteomes" id="UP001372338"/>
    </source>
</evidence>
<organism evidence="1 2">
    <name type="scientific">Crotalaria pallida</name>
    <name type="common">Smooth rattlebox</name>
    <name type="synonym">Crotalaria striata</name>
    <dbReference type="NCBI Taxonomy" id="3830"/>
    <lineage>
        <taxon>Eukaryota</taxon>
        <taxon>Viridiplantae</taxon>
        <taxon>Streptophyta</taxon>
        <taxon>Embryophyta</taxon>
        <taxon>Tracheophyta</taxon>
        <taxon>Spermatophyta</taxon>
        <taxon>Magnoliopsida</taxon>
        <taxon>eudicotyledons</taxon>
        <taxon>Gunneridae</taxon>
        <taxon>Pentapetalae</taxon>
        <taxon>rosids</taxon>
        <taxon>fabids</taxon>
        <taxon>Fabales</taxon>
        <taxon>Fabaceae</taxon>
        <taxon>Papilionoideae</taxon>
        <taxon>50 kb inversion clade</taxon>
        <taxon>genistoids sensu lato</taxon>
        <taxon>core genistoids</taxon>
        <taxon>Crotalarieae</taxon>
        <taxon>Crotalaria</taxon>
    </lineage>
</organism>